<organism evidence="2 3">
    <name type="scientific">Periplaneta americana</name>
    <name type="common">American cockroach</name>
    <name type="synonym">Blatta americana</name>
    <dbReference type="NCBI Taxonomy" id="6978"/>
    <lineage>
        <taxon>Eukaryota</taxon>
        <taxon>Metazoa</taxon>
        <taxon>Ecdysozoa</taxon>
        <taxon>Arthropoda</taxon>
        <taxon>Hexapoda</taxon>
        <taxon>Insecta</taxon>
        <taxon>Pterygota</taxon>
        <taxon>Neoptera</taxon>
        <taxon>Polyneoptera</taxon>
        <taxon>Dictyoptera</taxon>
        <taxon>Blattodea</taxon>
        <taxon>Blattoidea</taxon>
        <taxon>Blattidae</taxon>
        <taxon>Blattinae</taxon>
        <taxon>Periplaneta</taxon>
    </lineage>
</organism>
<evidence type="ECO:0008006" key="4">
    <source>
        <dbReference type="Google" id="ProtNLM"/>
    </source>
</evidence>
<dbReference type="Proteomes" id="UP001148838">
    <property type="component" value="Unassembled WGS sequence"/>
</dbReference>
<evidence type="ECO:0000313" key="2">
    <source>
        <dbReference type="EMBL" id="KAJ4439766.1"/>
    </source>
</evidence>
<feature type="region of interest" description="Disordered" evidence="1">
    <location>
        <begin position="316"/>
        <end position="340"/>
    </location>
</feature>
<dbReference type="PANTHER" id="PTHR45913">
    <property type="entry name" value="EPM2A-INTERACTING PROTEIN 1"/>
    <property type="match status" value="1"/>
</dbReference>
<keyword evidence="3" id="KW-1185">Reference proteome</keyword>
<protein>
    <recommendedName>
        <fullName evidence="4">DUF4371 domain-containing protein</fullName>
    </recommendedName>
</protein>
<dbReference type="PANTHER" id="PTHR45913:SF5">
    <property type="entry name" value="GENERAL TRANSCRIPTION FACTOR II-I REPEAT DOMAIN-CONTAINING PROTEIN 2A-LIKE PROTEIN"/>
    <property type="match status" value="1"/>
</dbReference>
<name>A0ABQ8SZW7_PERAM</name>
<gene>
    <name evidence="2" type="ORF">ANN_07894</name>
</gene>
<comment type="caution">
    <text evidence="2">The sequence shown here is derived from an EMBL/GenBank/DDBJ whole genome shotgun (WGS) entry which is preliminary data.</text>
</comment>
<evidence type="ECO:0000313" key="3">
    <source>
        <dbReference type="Proteomes" id="UP001148838"/>
    </source>
</evidence>
<evidence type="ECO:0000256" key="1">
    <source>
        <dbReference type="SAM" id="MobiDB-lite"/>
    </source>
</evidence>
<reference evidence="2 3" key="1">
    <citation type="journal article" date="2022" name="Allergy">
        <title>Genome assembly and annotation of Periplaneta americana reveal a comprehensive cockroach allergen profile.</title>
        <authorList>
            <person name="Wang L."/>
            <person name="Xiong Q."/>
            <person name="Saelim N."/>
            <person name="Wang L."/>
            <person name="Nong W."/>
            <person name="Wan A.T."/>
            <person name="Shi M."/>
            <person name="Liu X."/>
            <person name="Cao Q."/>
            <person name="Hui J.H.L."/>
            <person name="Sookrung N."/>
            <person name="Leung T.F."/>
            <person name="Tungtrongchitr A."/>
            <person name="Tsui S.K.W."/>
        </authorList>
    </citation>
    <scope>NUCLEOTIDE SEQUENCE [LARGE SCALE GENOMIC DNA]</scope>
    <source>
        <strain evidence="2">PWHHKU_190912</strain>
    </source>
</reference>
<sequence length="457" mass="52399">MEVPWFQNRSRSSSVIYGYHGSFMVSKQIEIIVCDLVVTMEVSMVSKQIEIIVCDLVVTMEVSYRDHRLRSSGYHGSFIVSKKIEIIVCDLVVTHGSFIVSKQIEIIVCDLMVTHGSFMVSKQVEIIVCDLVVTHGSFIVSKQIEVIVCHLVVPWFLSRSRSCSHQKKEYGCLNQTGSNGMKTSEMVTSGFEVRTYVIPLEDNTTREDLFQVLKGTIEQKRFNLQRLVSIATDETPAMTGKRSGLVGRINKWLNDQEVPVNVTYLLCLIHQEALWRILRFLLPRESTRASDGEGGRRKARLELRWHWGAVRGEERRGEERRGEERRGEERRGEERRGEGKLRGASRGANWLFNDAVSTTRLFSVDEIGDNEMVFGEMRPRIPLTVGENFRKKPNQFKVCHGSLYAVMWLADEIREFNLPTLPQRRITYVPEKLPGKYGVHSEEYLPIRTVLPVVAEM</sequence>
<proteinExistence type="predicted"/>
<accession>A0ABQ8SZW7</accession>
<dbReference type="EMBL" id="JAJSOF020000017">
    <property type="protein sequence ID" value="KAJ4439766.1"/>
    <property type="molecule type" value="Genomic_DNA"/>
</dbReference>